<protein>
    <submittedName>
        <fullName evidence="6">SPBc2 prophage-derived glycosyltransferase SunS</fullName>
        <ecNumber evidence="6">2.4.1.-</ecNumber>
    </submittedName>
</protein>
<gene>
    <name evidence="6" type="primary">sunS</name>
    <name evidence="6" type="ORF">Pla163_10100</name>
</gene>
<evidence type="ECO:0000313" key="6">
    <source>
        <dbReference type="EMBL" id="QDU83909.1"/>
    </source>
</evidence>
<dbReference type="SMART" id="SM00028">
    <property type="entry name" value="TPR"/>
    <property type="match status" value="2"/>
</dbReference>
<dbReference type="SUPFAM" id="SSF48452">
    <property type="entry name" value="TPR-like"/>
    <property type="match status" value="1"/>
</dbReference>
<dbReference type="SUPFAM" id="SSF53448">
    <property type="entry name" value="Nucleotide-diphospho-sugar transferases"/>
    <property type="match status" value="1"/>
</dbReference>
<dbReference type="Pfam" id="PF00535">
    <property type="entry name" value="Glycos_transf_2"/>
    <property type="match status" value="1"/>
</dbReference>
<dbReference type="Pfam" id="PF07719">
    <property type="entry name" value="TPR_2"/>
    <property type="match status" value="1"/>
</dbReference>
<dbReference type="PANTHER" id="PTHR43630">
    <property type="entry name" value="POLY-BETA-1,6-N-ACETYL-D-GLUCOSAMINE SYNTHASE"/>
    <property type="match status" value="1"/>
</dbReference>
<reference evidence="6 7" key="1">
    <citation type="submission" date="2019-02" db="EMBL/GenBank/DDBJ databases">
        <title>Deep-cultivation of Planctomycetes and their phenomic and genomic characterization uncovers novel biology.</title>
        <authorList>
            <person name="Wiegand S."/>
            <person name="Jogler M."/>
            <person name="Boedeker C."/>
            <person name="Pinto D."/>
            <person name="Vollmers J."/>
            <person name="Rivas-Marin E."/>
            <person name="Kohn T."/>
            <person name="Peeters S.H."/>
            <person name="Heuer A."/>
            <person name="Rast P."/>
            <person name="Oberbeckmann S."/>
            <person name="Bunk B."/>
            <person name="Jeske O."/>
            <person name="Meyerdierks A."/>
            <person name="Storesund J.E."/>
            <person name="Kallscheuer N."/>
            <person name="Luecker S."/>
            <person name="Lage O.M."/>
            <person name="Pohl T."/>
            <person name="Merkel B.J."/>
            <person name="Hornburger P."/>
            <person name="Mueller R.-W."/>
            <person name="Bruemmer F."/>
            <person name="Labrenz M."/>
            <person name="Spormann A.M."/>
            <person name="Op den Camp H."/>
            <person name="Overmann J."/>
            <person name="Amann R."/>
            <person name="Jetten M.S.M."/>
            <person name="Mascher T."/>
            <person name="Medema M.H."/>
            <person name="Devos D.P."/>
            <person name="Kaster A.-K."/>
            <person name="Ovreas L."/>
            <person name="Rohde M."/>
            <person name="Galperin M.Y."/>
            <person name="Jogler C."/>
        </authorList>
    </citation>
    <scope>NUCLEOTIDE SEQUENCE [LARGE SCALE GENOMIC DNA]</scope>
    <source>
        <strain evidence="6 7">Pla163</strain>
    </source>
</reference>
<dbReference type="OrthoDB" id="2592041at2"/>
<keyword evidence="7" id="KW-1185">Reference proteome</keyword>
<evidence type="ECO:0000256" key="3">
    <source>
        <dbReference type="ARBA" id="ARBA00038494"/>
    </source>
</evidence>
<dbReference type="InterPro" id="IPR013105">
    <property type="entry name" value="TPR_2"/>
</dbReference>
<evidence type="ECO:0000259" key="5">
    <source>
        <dbReference type="Pfam" id="PF00535"/>
    </source>
</evidence>
<dbReference type="EMBL" id="CP036290">
    <property type="protein sequence ID" value="QDU83909.1"/>
    <property type="molecule type" value="Genomic_DNA"/>
</dbReference>
<dbReference type="InterPro" id="IPR029044">
    <property type="entry name" value="Nucleotide-diphossugar_trans"/>
</dbReference>
<feature type="domain" description="Glycosyltransferase 2-like" evidence="5">
    <location>
        <begin position="4"/>
        <end position="86"/>
    </location>
</feature>
<feature type="repeat" description="TPR" evidence="4">
    <location>
        <begin position="193"/>
        <end position="226"/>
    </location>
</feature>
<dbReference type="InterPro" id="IPR011990">
    <property type="entry name" value="TPR-like_helical_dom_sf"/>
</dbReference>
<dbReference type="EC" id="2.4.1.-" evidence="6"/>
<name>A0A518CXF4_9BACT</name>
<keyword evidence="2 4" id="KW-0802">TPR repeat</keyword>
<evidence type="ECO:0000256" key="1">
    <source>
        <dbReference type="ARBA" id="ARBA00022737"/>
    </source>
</evidence>
<dbReference type="Gene3D" id="3.90.550.10">
    <property type="entry name" value="Spore Coat Polysaccharide Biosynthesis Protein SpsA, Chain A"/>
    <property type="match status" value="1"/>
</dbReference>
<dbReference type="InterPro" id="IPR019734">
    <property type="entry name" value="TPR_rpt"/>
</dbReference>
<dbReference type="InterPro" id="IPR001173">
    <property type="entry name" value="Glyco_trans_2-like"/>
</dbReference>
<dbReference type="Proteomes" id="UP000319342">
    <property type="component" value="Chromosome"/>
</dbReference>
<comment type="similarity">
    <text evidence="3">Belongs to the glycosyltransferase 2 family. WaaE/KdtX subfamily.</text>
</comment>
<dbReference type="PANTHER" id="PTHR43630:SF2">
    <property type="entry name" value="GLYCOSYLTRANSFERASE"/>
    <property type="match status" value="1"/>
</dbReference>
<organism evidence="6 7">
    <name type="scientific">Rohdeia mirabilis</name>
    <dbReference type="NCBI Taxonomy" id="2528008"/>
    <lineage>
        <taxon>Bacteria</taxon>
        <taxon>Pseudomonadati</taxon>
        <taxon>Planctomycetota</taxon>
        <taxon>Planctomycetia</taxon>
        <taxon>Planctomycetia incertae sedis</taxon>
        <taxon>Rohdeia</taxon>
    </lineage>
</organism>
<evidence type="ECO:0000313" key="7">
    <source>
        <dbReference type="Proteomes" id="UP000319342"/>
    </source>
</evidence>
<evidence type="ECO:0000256" key="4">
    <source>
        <dbReference type="PROSITE-ProRule" id="PRU00339"/>
    </source>
</evidence>
<dbReference type="PROSITE" id="PS50005">
    <property type="entry name" value="TPR"/>
    <property type="match status" value="1"/>
</dbReference>
<sequence length="359" mass="39601">MRLSLCIIARDEEAFIDECLESARDHVDEIVVVDTGSTDRTVEIAHEHGARVVHVAWKNNFAAARNASLEMATGTHALILDADERLVDGEAARERIDAFVARHPGWSGRVRIVNEPGGSQSSITRLVPLDGLHQFRGRVHEQVVFALGEPLREDLGIVVRHLGYAEDVMVERQKTERYRELLELELSERPDDEYAWYQLGRTLHAGGSHEEARAAFERALELGGDECSFAPHLVESLAYCLRGLERSTEALRLVEPWARRCADRSDTQFVAALLALDIGHLEHARRGFTECLALAGGQPDGGPHDPASSTVAPAHNLGVMAEVLGRTEDARAWFGRALEFAPNHGPSLAGLDRLRSRAA</sequence>
<dbReference type="CDD" id="cd02511">
    <property type="entry name" value="Beta4Glucosyltransferase"/>
    <property type="match status" value="1"/>
</dbReference>
<keyword evidence="6" id="KW-0328">Glycosyltransferase</keyword>
<keyword evidence="1" id="KW-0677">Repeat</keyword>
<proteinExistence type="inferred from homology"/>
<dbReference type="AlphaFoldDB" id="A0A518CXF4"/>
<evidence type="ECO:0000256" key="2">
    <source>
        <dbReference type="ARBA" id="ARBA00022803"/>
    </source>
</evidence>
<dbReference type="RefSeq" id="WP_145184468.1">
    <property type="nucleotide sequence ID" value="NZ_CP036290.1"/>
</dbReference>
<dbReference type="GO" id="GO:0016757">
    <property type="term" value="F:glycosyltransferase activity"/>
    <property type="evidence" value="ECO:0007669"/>
    <property type="project" value="UniProtKB-KW"/>
</dbReference>
<accession>A0A518CXF4</accession>
<dbReference type="Gene3D" id="1.25.40.10">
    <property type="entry name" value="Tetratricopeptide repeat domain"/>
    <property type="match status" value="1"/>
</dbReference>
<keyword evidence="6" id="KW-0808">Transferase</keyword>